<accession>A0A9P0TK06</accession>
<proteinExistence type="predicted"/>
<reference evidence="1" key="1">
    <citation type="submission" date="2022-05" db="EMBL/GenBank/DDBJ databases">
        <authorList>
            <person name="Okamura Y."/>
        </authorList>
    </citation>
    <scope>NUCLEOTIDE SEQUENCE</scope>
</reference>
<comment type="caution">
    <text evidence="1">The sequence shown here is derived from an EMBL/GenBank/DDBJ whole genome shotgun (WGS) entry which is preliminary data.</text>
</comment>
<evidence type="ECO:0000313" key="2">
    <source>
        <dbReference type="Proteomes" id="UP001152562"/>
    </source>
</evidence>
<evidence type="ECO:0000313" key="1">
    <source>
        <dbReference type="EMBL" id="CAH4028754.1"/>
    </source>
</evidence>
<protein>
    <submittedName>
        <fullName evidence="1">Uncharacterized protein</fullName>
    </submittedName>
</protein>
<dbReference type="Proteomes" id="UP001152562">
    <property type="component" value="Unassembled WGS sequence"/>
</dbReference>
<keyword evidence="2" id="KW-1185">Reference proteome</keyword>
<name>A0A9P0TK06_PIEBR</name>
<gene>
    <name evidence="1" type="ORF">PIBRA_LOCUS5559</name>
</gene>
<dbReference type="AlphaFoldDB" id="A0A9P0TK06"/>
<sequence length="229" mass="24456">MRVAQCASLVASGVGRRACDATLMTFCGPFAPSRVSSAARSRCLAPLHDAYRPPLDNANLEGTDLYCCACLVSSDGPLAPRAERSRAPCRVKPPYVVYANTQGKVVGAVGAGSRGGMRIGGHVVAWVIHCLCDGRARTVECGCARCFSSIHCVCLYCPDACPAAGDHAHFICFCVPSIRLPVYVHLDGIVSPRSDGKPHHLREFHSLFEPPSSRLLVHNPSVGSRRSAR</sequence>
<dbReference type="EMBL" id="CALOZG010000005">
    <property type="protein sequence ID" value="CAH4028754.1"/>
    <property type="molecule type" value="Genomic_DNA"/>
</dbReference>
<organism evidence="1 2">
    <name type="scientific">Pieris brassicae</name>
    <name type="common">White butterfly</name>
    <name type="synonym">Large white butterfly</name>
    <dbReference type="NCBI Taxonomy" id="7116"/>
    <lineage>
        <taxon>Eukaryota</taxon>
        <taxon>Metazoa</taxon>
        <taxon>Ecdysozoa</taxon>
        <taxon>Arthropoda</taxon>
        <taxon>Hexapoda</taxon>
        <taxon>Insecta</taxon>
        <taxon>Pterygota</taxon>
        <taxon>Neoptera</taxon>
        <taxon>Endopterygota</taxon>
        <taxon>Lepidoptera</taxon>
        <taxon>Glossata</taxon>
        <taxon>Ditrysia</taxon>
        <taxon>Papilionoidea</taxon>
        <taxon>Pieridae</taxon>
        <taxon>Pierinae</taxon>
        <taxon>Pieris</taxon>
    </lineage>
</organism>